<dbReference type="Gene3D" id="3.30.730.10">
    <property type="entry name" value="AP2/ERF domain"/>
    <property type="match status" value="1"/>
</dbReference>
<dbReference type="SMART" id="SM00380">
    <property type="entry name" value="AP2"/>
    <property type="match status" value="1"/>
</dbReference>
<keyword evidence="5" id="KW-0804">Transcription</keyword>
<dbReference type="AlphaFoldDB" id="A0AAV1W271"/>
<feature type="region of interest" description="Disordered" evidence="8">
    <location>
        <begin position="127"/>
        <end position="149"/>
    </location>
</feature>
<accession>A0AAV1W271</accession>
<evidence type="ECO:0000256" key="1">
    <source>
        <dbReference type="ARBA" id="ARBA00004123"/>
    </source>
</evidence>
<dbReference type="PANTHER" id="PTHR32467:SF108">
    <property type="entry name" value="AP2 DOMAIN TRANSCRIPTION FACTOR"/>
    <property type="match status" value="1"/>
</dbReference>
<dbReference type="GO" id="GO:0005634">
    <property type="term" value="C:nucleus"/>
    <property type="evidence" value="ECO:0007669"/>
    <property type="project" value="UniProtKB-SubCell"/>
</dbReference>
<organism evidence="10 11">
    <name type="scientific">Lupinus luteus</name>
    <name type="common">European yellow lupine</name>
    <dbReference type="NCBI Taxonomy" id="3873"/>
    <lineage>
        <taxon>Eukaryota</taxon>
        <taxon>Viridiplantae</taxon>
        <taxon>Streptophyta</taxon>
        <taxon>Embryophyta</taxon>
        <taxon>Tracheophyta</taxon>
        <taxon>Spermatophyta</taxon>
        <taxon>Magnoliopsida</taxon>
        <taxon>eudicotyledons</taxon>
        <taxon>Gunneridae</taxon>
        <taxon>Pentapetalae</taxon>
        <taxon>rosids</taxon>
        <taxon>fabids</taxon>
        <taxon>Fabales</taxon>
        <taxon>Fabaceae</taxon>
        <taxon>Papilionoideae</taxon>
        <taxon>50 kb inversion clade</taxon>
        <taxon>genistoids sensu lato</taxon>
        <taxon>core genistoids</taxon>
        <taxon>Genisteae</taxon>
        <taxon>Lupinus</taxon>
    </lineage>
</organism>
<evidence type="ECO:0000256" key="3">
    <source>
        <dbReference type="ARBA" id="ARBA00023125"/>
    </source>
</evidence>
<comment type="caution">
    <text evidence="10">The sequence shown here is derived from an EMBL/GenBank/DDBJ whole genome shotgun (WGS) entry which is preliminary data.</text>
</comment>
<dbReference type="InterPro" id="IPR001471">
    <property type="entry name" value="AP2/ERF_dom"/>
</dbReference>
<evidence type="ECO:0000256" key="6">
    <source>
        <dbReference type="ARBA" id="ARBA00023242"/>
    </source>
</evidence>
<keyword evidence="6" id="KW-0539">Nucleus</keyword>
<evidence type="ECO:0000259" key="9">
    <source>
        <dbReference type="PROSITE" id="PS51032"/>
    </source>
</evidence>
<dbReference type="Pfam" id="PF00847">
    <property type="entry name" value="AP2"/>
    <property type="match status" value="1"/>
</dbReference>
<dbReference type="CDD" id="cd00018">
    <property type="entry name" value="AP2"/>
    <property type="match status" value="1"/>
</dbReference>
<keyword evidence="2" id="KW-0805">Transcription regulation</keyword>
<evidence type="ECO:0000256" key="8">
    <source>
        <dbReference type="SAM" id="MobiDB-lite"/>
    </source>
</evidence>
<dbReference type="SUPFAM" id="SSF54171">
    <property type="entry name" value="DNA-binding domain"/>
    <property type="match status" value="1"/>
</dbReference>
<sequence>MAMFDLNYDIIHIDNSSTCSKELVQLQSFAPKISHSGASKSSIVINPVEEDSSNNSSPFIFDVMKKGTDGNERNKGVENIAQEQERVTMTLFPVTADRGGRVSDMNKRKTEWLNLSFAEHNGQNELKTLHQKQPQIKKGRRGPRSRSSQFRGVTFYRRTGRWESHIWDCGKQVYLGGFDTAHAAARAYDKAAIKFRGVDADINFDLSDYDEDMKQMNNLSKEEFVLLLRRQMYGISRATSAYRRLLALHKFGQGDAKMGTFVGTRFCHKQPIKPCIYNGEIIANSSKGGTCHNLDLSLAISPPYSKQHRINDSGEQLSFGYIAPEITHQRETKEKNGSGSVPLQRFSNLGTRQLCNNTNIASGRFLSSAASSGYCPNNKNLSSAIHPITTHNSSAYNFCIGSTTTSSFNSPS</sequence>
<dbReference type="GO" id="GO:0003700">
    <property type="term" value="F:DNA-binding transcription factor activity"/>
    <property type="evidence" value="ECO:0007669"/>
    <property type="project" value="InterPro"/>
</dbReference>
<comment type="subcellular location">
    <subcellularLocation>
        <location evidence="1">Nucleus</location>
    </subcellularLocation>
</comment>
<dbReference type="Proteomes" id="UP001497480">
    <property type="component" value="Unassembled WGS sequence"/>
</dbReference>
<dbReference type="PROSITE" id="PS51032">
    <property type="entry name" value="AP2_ERF"/>
    <property type="match status" value="1"/>
</dbReference>
<evidence type="ECO:0000256" key="5">
    <source>
        <dbReference type="ARBA" id="ARBA00023163"/>
    </source>
</evidence>
<dbReference type="PANTHER" id="PTHR32467">
    <property type="entry name" value="AP2-LIKE ETHYLENE-RESPONSIVE TRANSCRIPTION FACTOR"/>
    <property type="match status" value="1"/>
</dbReference>
<evidence type="ECO:0000256" key="2">
    <source>
        <dbReference type="ARBA" id="ARBA00023015"/>
    </source>
</evidence>
<dbReference type="EMBL" id="CAXHTB010000003">
    <property type="protein sequence ID" value="CAL0303116.1"/>
    <property type="molecule type" value="Genomic_DNA"/>
</dbReference>
<evidence type="ECO:0000256" key="7">
    <source>
        <dbReference type="ARBA" id="ARBA00037973"/>
    </source>
</evidence>
<comment type="similarity">
    <text evidence="7">Belongs to the AP2/ERF transcription factor family. AP2 subfamily.</text>
</comment>
<keyword evidence="3" id="KW-0238">DNA-binding</keyword>
<dbReference type="FunFam" id="3.30.730.10:FF:000004">
    <property type="entry name" value="AP2-like ethylene-responsive transcription factor"/>
    <property type="match status" value="1"/>
</dbReference>
<proteinExistence type="inferred from homology"/>
<name>A0AAV1W271_LUPLU</name>
<feature type="domain" description="AP2/ERF" evidence="9">
    <location>
        <begin position="149"/>
        <end position="205"/>
    </location>
</feature>
<feature type="compositionally biased region" description="Basic residues" evidence="8">
    <location>
        <begin position="135"/>
        <end position="144"/>
    </location>
</feature>
<dbReference type="InterPro" id="IPR036955">
    <property type="entry name" value="AP2/ERF_dom_sf"/>
</dbReference>
<evidence type="ECO:0000313" key="11">
    <source>
        <dbReference type="Proteomes" id="UP001497480"/>
    </source>
</evidence>
<dbReference type="GO" id="GO:0003677">
    <property type="term" value="F:DNA binding"/>
    <property type="evidence" value="ECO:0007669"/>
    <property type="project" value="UniProtKB-KW"/>
</dbReference>
<dbReference type="InterPro" id="IPR016177">
    <property type="entry name" value="DNA-bd_dom_sf"/>
</dbReference>
<protein>
    <recommendedName>
        <fullName evidence="9">AP2/ERF domain-containing protein</fullName>
    </recommendedName>
</protein>
<evidence type="ECO:0000313" key="10">
    <source>
        <dbReference type="EMBL" id="CAL0303116.1"/>
    </source>
</evidence>
<keyword evidence="11" id="KW-1185">Reference proteome</keyword>
<keyword evidence="4" id="KW-0010">Activator</keyword>
<evidence type="ECO:0000256" key="4">
    <source>
        <dbReference type="ARBA" id="ARBA00023159"/>
    </source>
</evidence>
<gene>
    <name evidence="10" type="ORF">LLUT_LOCUS4176</name>
</gene>
<reference evidence="10 11" key="1">
    <citation type="submission" date="2024-03" db="EMBL/GenBank/DDBJ databases">
        <authorList>
            <person name="Martinez-Hernandez J."/>
        </authorList>
    </citation>
    <scope>NUCLEOTIDE SEQUENCE [LARGE SCALE GENOMIC DNA]</scope>
</reference>